<dbReference type="GO" id="GO:0000271">
    <property type="term" value="P:polysaccharide biosynthetic process"/>
    <property type="evidence" value="ECO:0007669"/>
    <property type="project" value="UniProtKB-KW"/>
</dbReference>
<dbReference type="InterPro" id="IPR003362">
    <property type="entry name" value="Bact_transf"/>
</dbReference>
<gene>
    <name evidence="4" type="ORF">GRI75_01220</name>
</gene>
<evidence type="ECO:0000259" key="3">
    <source>
        <dbReference type="Pfam" id="PF02397"/>
    </source>
</evidence>
<accession>A0A6I4URQ8</accession>
<keyword evidence="2" id="KW-0270">Exopolysaccharide synthesis</keyword>
<dbReference type="EMBL" id="WTYK01000001">
    <property type="protein sequence ID" value="MXP40263.1"/>
    <property type="molecule type" value="Genomic_DNA"/>
</dbReference>
<organism evidence="4 5">
    <name type="scientific">Croceibacterium soli</name>
    <dbReference type="NCBI Taxonomy" id="1739690"/>
    <lineage>
        <taxon>Bacteria</taxon>
        <taxon>Pseudomonadati</taxon>
        <taxon>Pseudomonadota</taxon>
        <taxon>Alphaproteobacteria</taxon>
        <taxon>Sphingomonadales</taxon>
        <taxon>Erythrobacteraceae</taxon>
        <taxon>Croceibacterium</taxon>
    </lineage>
</organism>
<dbReference type="Proteomes" id="UP000469159">
    <property type="component" value="Unassembled WGS sequence"/>
</dbReference>
<feature type="domain" description="Bacterial sugar transferase" evidence="3">
    <location>
        <begin position="4"/>
        <end position="197"/>
    </location>
</feature>
<evidence type="ECO:0000313" key="4">
    <source>
        <dbReference type="EMBL" id="MXP40263.1"/>
    </source>
</evidence>
<comment type="similarity">
    <text evidence="1">Belongs to the bacterial sugar transferase family.</text>
</comment>
<name>A0A6I4URQ8_9SPHN</name>
<keyword evidence="4" id="KW-0808">Transferase</keyword>
<comment type="caution">
    <text evidence="4">The sequence shown here is derived from an EMBL/GenBank/DDBJ whole genome shotgun (WGS) entry which is preliminary data.</text>
</comment>
<dbReference type="PANTHER" id="PTHR30576:SF20">
    <property type="entry name" value="QUINOVOSAMINEPHOSPHOTRANSFERAE-RELATED"/>
    <property type="match status" value="1"/>
</dbReference>
<evidence type="ECO:0000256" key="1">
    <source>
        <dbReference type="ARBA" id="ARBA00006464"/>
    </source>
</evidence>
<reference evidence="4 5" key="1">
    <citation type="submission" date="2019-12" db="EMBL/GenBank/DDBJ databases">
        <title>Genomic-based taxomic classification of the family Erythrobacteraceae.</title>
        <authorList>
            <person name="Xu L."/>
        </authorList>
    </citation>
    <scope>NUCLEOTIDE SEQUENCE [LARGE SCALE GENOMIC DNA]</scope>
    <source>
        <strain evidence="4 5">MCCC 1K02066</strain>
    </source>
</reference>
<sequence length="203" mass="22928">MTSKRVFDFAVSLAGLIVLCPLLIATAIVIRLESAGPSFFFQERVGLHGRRFRLIKLRTMRAAGPGEHRQITVGSDPRITCVGHVLRRTKLDELPQLLNVLKGEMSLVGPRPEVPRYVALYTPEQQAVMLSVRPGLTDFAAIEFCNEGEILARSADPEKAYVHEIMPKKYRLYERYVAEASMLLDLKLIARTIITIVRRRVTQ</sequence>
<dbReference type="OrthoDB" id="9808602at2"/>
<dbReference type="Pfam" id="PF02397">
    <property type="entry name" value="Bac_transf"/>
    <property type="match status" value="1"/>
</dbReference>
<proteinExistence type="inferred from homology"/>
<keyword evidence="5" id="KW-1185">Reference proteome</keyword>
<evidence type="ECO:0000256" key="2">
    <source>
        <dbReference type="ARBA" id="ARBA00023169"/>
    </source>
</evidence>
<dbReference type="PANTHER" id="PTHR30576">
    <property type="entry name" value="COLANIC BIOSYNTHESIS UDP-GLUCOSE LIPID CARRIER TRANSFERASE"/>
    <property type="match status" value="1"/>
</dbReference>
<evidence type="ECO:0000313" key="5">
    <source>
        <dbReference type="Proteomes" id="UP000469159"/>
    </source>
</evidence>
<protein>
    <submittedName>
        <fullName evidence="4">Sugar transferase</fullName>
    </submittedName>
</protein>
<dbReference type="AlphaFoldDB" id="A0A6I4URQ8"/>
<dbReference type="GO" id="GO:0016780">
    <property type="term" value="F:phosphotransferase activity, for other substituted phosphate groups"/>
    <property type="evidence" value="ECO:0007669"/>
    <property type="project" value="TreeGrafter"/>
</dbReference>